<comment type="similarity">
    <text evidence="1">Belongs to the bacterial solute-binding protein ModA family.</text>
</comment>
<dbReference type="SUPFAM" id="SSF53850">
    <property type="entry name" value="Periplasmic binding protein-like II"/>
    <property type="match status" value="1"/>
</dbReference>
<reference evidence="5 6" key="1">
    <citation type="submission" date="2023-07" db="EMBL/GenBank/DDBJ databases">
        <title>Sorghum-associated microbial communities from plants grown in Nebraska, USA.</title>
        <authorList>
            <person name="Schachtman D."/>
        </authorList>
    </citation>
    <scope>NUCLEOTIDE SEQUENCE [LARGE SCALE GENOMIC DNA]</scope>
    <source>
        <strain evidence="5 6">4138</strain>
    </source>
</reference>
<dbReference type="RefSeq" id="WP_310280516.1">
    <property type="nucleotide sequence ID" value="NZ_JAVDWR010000015.1"/>
</dbReference>
<protein>
    <submittedName>
        <fullName evidence="5">Molybdate transport system substrate-binding protein</fullName>
    </submittedName>
</protein>
<keyword evidence="6" id="KW-1185">Reference proteome</keyword>
<evidence type="ECO:0000256" key="3">
    <source>
        <dbReference type="ARBA" id="ARBA00022729"/>
    </source>
</evidence>
<feature type="signal peptide" evidence="4">
    <location>
        <begin position="1"/>
        <end position="19"/>
    </location>
</feature>
<keyword evidence="3 4" id="KW-0732">Signal</keyword>
<dbReference type="PANTHER" id="PTHR30632">
    <property type="entry name" value="MOLYBDATE-BINDING PERIPLASMIC PROTEIN"/>
    <property type="match status" value="1"/>
</dbReference>
<keyword evidence="2" id="KW-0479">Metal-binding</keyword>
<dbReference type="Gene3D" id="3.40.190.10">
    <property type="entry name" value="Periplasmic binding protein-like II"/>
    <property type="match status" value="2"/>
</dbReference>
<dbReference type="InterPro" id="IPR050682">
    <property type="entry name" value="ModA/WtpA"/>
</dbReference>
<evidence type="ECO:0000313" key="6">
    <source>
        <dbReference type="Proteomes" id="UP001257909"/>
    </source>
</evidence>
<name>A0ABU1W302_9GAMM</name>
<dbReference type="PANTHER" id="PTHR30632:SF14">
    <property type="entry name" value="TUNGSTATE_MOLYBDATE_CHROMATE-BINDING PROTEIN MODA"/>
    <property type="match status" value="1"/>
</dbReference>
<accession>A0ABU1W302</accession>
<feature type="chain" id="PRO_5045882057" evidence="4">
    <location>
        <begin position="20"/>
        <end position="265"/>
    </location>
</feature>
<evidence type="ECO:0000256" key="4">
    <source>
        <dbReference type="SAM" id="SignalP"/>
    </source>
</evidence>
<dbReference type="Proteomes" id="UP001257909">
    <property type="component" value="Unassembled WGS sequence"/>
</dbReference>
<dbReference type="InterPro" id="IPR005950">
    <property type="entry name" value="ModA"/>
</dbReference>
<sequence length="265" mass="29743">MRGLKLFFACLLVCCHAGATQLIAAASDLRLVLPVLLRQYQAETGVSIQPVFASSGKLSQQIQHGAPFSLFLAADPLYTNTLLQHCSAGQQCQTGVYGRGQLLLWYHSRFQHADQALAQSQHIAIADPNHAPYGKAALAYLQQHQLWPQLQPKIRRTDNAALVLHLLRTGQAEVGIVGHALLPESKLQQLLPQAQQQQLQLLQQLGRTEVVPAHLYPPIRHSWFYRADQKQPDSSQLKIKAFLDWMLAPEQQQFWSDAGFKREHN</sequence>
<comment type="caution">
    <text evidence="5">The sequence shown here is derived from an EMBL/GenBank/DDBJ whole genome shotgun (WGS) entry which is preliminary data.</text>
</comment>
<gene>
    <name evidence="5" type="ORF">J2W69_003300</name>
</gene>
<organism evidence="5 6">
    <name type="scientific">Rheinheimera soli</name>
    <dbReference type="NCBI Taxonomy" id="443616"/>
    <lineage>
        <taxon>Bacteria</taxon>
        <taxon>Pseudomonadati</taxon>
        <taxon>Pseudomonadota</taxon>
        <taxon>Gammaproteobacteria</taxon>
        <taxon>Chromatiales</taxon>
        <taxon>Chromatiaceae</taxon>
        <taxon>Rheinheimera</taxon>
    </lineage>
</organism>
<evidence type="ECO:0000313" key="5">
    <source>
        <dbReference type="EMBL" id="MDR7122341.1"/>
    </source>
</evidence>
<evidence type="ECO:0000256" key="1">
    <source>
        <dbReference type="ARBA" id="ARBA00009175"/>
    </source>
</evidence>
<proteinExistence type="inferred from homology"/>
<evidence type="ECO:0000256" key="2">
    <source>
        <dbReference type="ARBA" id="ARBA00022723"/>
    </source>
</evidence>
<dbReference type="EMBL" id="JAVDWR010000015">
    <property type="protein sequence ID" value="MDR7122341.1"/>
    <property type="molecule type" value="Genomic_DNA"/>
</dbReference>
<dbReference type="Pfam" id="PF13531">
    <property type="entry name" value="SBP_bac_11"/>
    <property type="match status" value="1"/>
</dbReference>
<dbReference type="NCBIfam" id="TIGR01256">
    <property type="entry name" value="modA"/>
    <property type="match status" value="1"/>
</dbReference>